<name>A0A4R4WQN5_9ACTN</name>
<accession>A0A4R4WQN5</accession>
<evidence type="ECO:0000313" key="6">
    <source>
        <dbReference type="Proteomes" id="UP000294543"/>
    </source>
</evidence>
<dbReference type="InterPro" id="IPR004104">
    <property type="entry name" value="Gfo/Idh/MocA-like_OxRdtase_C"/>
</dbReference>
<dbReference type="Pfam" id="PF02894">
    <property type="entry name" value="GFO_IDH_MocA_C"/>
    <property type="match status" value="1"/>
</dbReference>
<dbReference type="EMBL" id="SMKP01000061">
    <property type="protein sequence ID" value="TDD19175.1"/>
    <property type="molecule type" value="Genomic_DNA"/>
</dbReference>
<dbReference type="Pfam" id="PF01408">
    <property type="entry name" value="GFO_IDH_MocA"/>
    <property type="match status" value="1"/>
</dbReference>
<proteinExistence type="inferred from homology"/>
<dbReference type="Gene3D" id="3.30.360.10">
    <property type="entry name" value="Dihydrodipicolinate Reductase, domain 2"/>
    <property type="match status" value="1"/>
</dbReference>
<sequence length="446" mass="47993">MKDMPVRLGVLGAGSRGRDSYGRWIVRHPERARIAAVADPIPDRRDGLAAAAGVPDERRYHDWKPLLADAEHLDLDGVIVALPDRDHVAPTLEAARRGLAVLVEKPVSSTPAELEQLADGGSRLNARISVGHVMRYQPFWQTLHQLVAGGAIGRLVTMRIEENIGFWHFAHSYVRGNWRNSSTSSPMVLAKTCHDLDVIRWFAGSPPVSVSSVGELTYFRPENAPPGAPERCLDGCPHADDCPFYAPRYYVDALRDVHGSPVALLGADTSPEGRLRALEHGPYGRCVFGGGNNVVDHQQTVMSFPGGLTATLSTSAFTGQNTRTVRLTGTGGEIAGHVRSGSVKIDLFSPSAVLPELPHARDVVRGRRGPLRHQAIELLAGPAEGETRDHRGHSGGDDGLMDAFVSSLTGGGAPATSLEASLDSHRMAFAAERSRLEGRTVLWGEA</sequence>
<protein>
    <submittedName>
        <fullName evidence="5">Gfo/Idh/MocA family oxidoreductase</fullName>
    </submittedName>
</protein>
<dbReference type="SUPFAM" id="SSF55347">
    <property type="entry name" value="Glyceraldehyde-3-phosphate dehydrogenase-like, C-terminal domain"/>
    <property type="match status" value="1"/>
</dbReference>
<dbReference type="GO" id="GO:0000166">
    <property type="term" value="F:nucleotide binding"/>
    <property type="evidence" value="ECO:0007669"/>
    <property type="project" value="InterPro"/>
</dbReference>
<comment type="caution">
    <text evidence="5">The sequence shown here is derived from an EMBL/GenBank/DDBJ whole genome shotgun (WGS) entry which is preliminary data.</text>
</comment>
<organism evidence="5 6">
    <name type="scientific">Nonomuraea diastatica</name>
    <dbReference type="NCBI Taxonomy" id="1848329"/>
    <lineage>
        <taxon>Bacteria</taxon>
        <taxon>Bacillati</taxon>
        <taxon>Actinomycetota</taxon>
        <taxon>Actinomycetes</taxon>
        <taxon>Streptosporangiales</taxon>
        <taxon>Streptosporangiaceae</taxon>
        <taxon>Nonomuraea</taxon>
    </lineage>
</organism>
<reference evidence="5 6" key="1">
    <citation type="submission" date="2019-03" db="EMBL/GenBank/DDBJ databases">
        <title>Draft genome sequences of novel Actinobacteria.</title>
        <authorList>
            <person name="Sahin N."/>
            <person name="Ay H."/>
            <person name="Saygin H."/>
        </authorList>
    </citation>
    <scope>NUCLEOTIDE SEQUENCE [LARGE SCALE GENOMIC DNA]</scope>
    <source>
        <strain evidence="5 6">KC712</strain>
    </source>
</reference>
<feature type="domain" description="Gfo/Idh/MocA-like oxidoreductase C-terminal" evidence="4">
    <location>
        <begin position="145"/>
        <end position="441"/>
    </location>
</feature>
<dbReference type="OrthoDB" id="103047at2"/>
<feature type="domain" description="Gfo/Idh/MocA-like oxidoreductase N-terminal" evidence="3">
    <location>
        <begin position="7"/>
        <end position="132"/>
    </location>
</feature>
<dbReference type="SUPFAM" id="SSF51735">
    <property type="entry name" value="NAD(P)-binding Rossmann-fold domains"/>
    <property type="match status" value="1"/>
</dbReference>
<evidence type="ECO:0000256" key="2">
    <source>
        <dbReference type="SAM" id="MobiDB-lite"/>
    </source>
</evidence>
<gene>
    <name evidence="5" type="ORF">E1294_21830</name>
</gene>
<dbReference type="InterPro" id="IPR036291">
    <property type="entry name" value="NAD(P)-bd_dom_sf"/>
</dbReference>
<feature type="region of interest" description="Disordered" evidence="2">
    <location>
        <begin position="380"/>
        <end position="400"/>
    </location>
</feature>
<dbReference type="Gene3D" id="3.40.50.720">
    <property type="entry name" value="NAD(P)-binding Rossmann-like Domain"/>
    <property type="match status" value="1"/>
</dbReference>
<dbReference type="PANTHER" id="PTHR43377">
    <property type="entry name" value="BILIVERDIN REDUCTASE A"/>
    <property type="match status" value="1"/>
</dbReference>
<keyword evidence="6" id="KW-1185">Reference proteome</keyword>
<evidence type="ECO:0000313" key="5">
    <source>
        <dbReference type="EMBL" id="TDD19175.1"/>
    </source>
</evidence>
<comment type="similarity">
    <text evidence="1">Belongs to the Gfo/Idh/MocA family.</text>
</comment>
<evidence type="ECO:0000256" key="1">
    <source>
        <dbReference type="ARBA" id="ARBA00010928"/>
    </source>
</evidence>
<feature type="compositionally biased region" description="Basic and acidic residues" evidence="2">
    <location>
        <begin position="385"/>
        <end position="396"/>
    </location>
</feature>
<dbReference type="InterPro" id="IPR051450">
    <property type="entry name" value="Gfo/Idh/MocA_Oxidoreductases"/>
</dbReference>
<dbReference type="InterPro" id="IPR000683">
    <property type="entry name" value="Gfo/Idh/MocA-like_OxRdtase_N"/>
</dbReference>
<evidence type="ECO:0000259" key="3">
    <source>
        <dbReference type="Pfam" id="PF01408"/>
    </source>
</evidence>
<dbReference type="PANTHER" id="PTHR43377:SF2">
    <property type="entry name" value="BINDING ROSSMANN FOLD OXIDOREDUCTASE, PUTATIVE (AFU_ORTHOLOGUE AFUA_4G00560)-RELATED"/>
    <property type="match status" value="1"/>
</dbReference>
<evidence type="ECO:0000259" key="4">
    <source>
        <dbReference type="Pfam" id="PF02894"/>
    </source>
</evidence>
<dbReference type="AlphaFoldDB" id="A0A4R4WQN5"/>
<dbReference type="Proteomes" id="UP000294543">
    <property type="component" value="Unassembled WGS sequence"/>
</dbReference>